<dbReference type="InterPro" id="IPR002695">
    <property type="entry name" value="PurH-like"/>
</dbReference>
<dbReference type="EMBL" id="MHKZ01000049">
    <property type="protein sequence ID" value="OGY98911.1"/>
    <property type="molecule type" value="Genomic_DNA"/>
</dbReference>
<comment type="caution">
    <text evidence="2">The sequence shown here is derived from an EMBL/GenBank/DDBJ whole genome shotgun (WGS) entry which is preliminary data.</text>
</comment>
<accession>A0A1G2CCK4</accession>
<dbReference type="PANTHER" id="PTHR11692:SF0">
    <property type="entry name" value="BIFUNCTIONAL PURINE BIOSYNTHESIS PROTEIN ATIC"/>
    <property type="match status" value="1"/>
</dbReference>
<evidence type="ECO:0000313" key="2">
    <source>
        <dbReference type="EMBL" id="OGY98911.1"/>
    </source>
</evidence>
<dbReference type="Gene3D" id="3.40.50.1380">
    <property type="entry name" value="Methylglyoxal synthase-like domain"/>
    <property type="match status" value="1"/>
</dbReference>
<sequence>MDTNTNGTNTKKKTALISVYDKNGIIDFAYELIALGYDIIGSRGTAKTLKDAGVRGVIKDVAEFVGEPILGHRVVTLSREVHAALLSRDTGEDNAELKKIGIPRIDLVYVNLYPLKETIDAGENYEEVIEKTDIGGPTMLRSAAKGGRIVISCVEDREKVIAWLREGEPDGVNFRRWLAGKAELTVSEYCRISAIYLLSQKN</sequence>
<evidence type="ECO:0000313" key="3">
    <source>
        <dbReference type="Proteomes" id="UP000176287"/>
    </source>
</evidence>
<dbReference type="PANTHER" id="PTHR11692">
    <property type="entry name" value="BIFUNCTIONAL PURINE BIOSYNTHESIS PROTEIN PURH"/>
    <property type="match status" value="1"/>
</dbReference>
<organism evidence="2 3">
    <name type="scientific">Candidatus Liptonbacteria bacterium RIFCSPLOWO2_01_FULL_45_15</name>
    <dbReference type="NCBI Taxonomy" id="1798649"/>
    <lineage>
        <taxon>Bacteria</taxon>
        <taxon>Candidatus Liptoniibacteriota</taxon>
    </lineage>
</organism>
<dbReference type="InterPro" id="IPR036914">
    <property type="entry name" value="MGS-like_dom_sf"/>
</dbReference>
<dbReference type="Proteomes" id="UP000176287">
    <property type="component" value="Unassembled WGS sequence"/>
</dbReference>
<reference evidence="2 3" key="1">
    <citation type="journal article" date="2016" name="Nat. Commun.">
        <title>Thousands of microbial genomes shed light on interconnected biogeochemical processes in an aquifer system.</title>
        <authorList>
            <person name="Anantharaman K."/>
            <person name="Brown C.T."/>
            <person name="Hug L.A."/>
            <person name="Sharon I."/>
            <person name="Castelle C.J."/>
            <person name="Probst A.J."/>
            <person name="Thomas B.C."/>
            <person name="Singh A."/>
            <person name="Wilkins M.J."/>
            <person name="Karaoz U."/>
            <person name="Brodie E.L."/>
            <person name="Williams K.H."/>
            <person name="Hubbard S.S."/>
            <person name="Banfield J.F."/>
        </authorList>
    </citation>
    <scope>NUCLEOTIDE SEQUENCE [LARGE SCALE GENOMIC DNA]</scope>
</reference>
<dbReference type="SUPFAM" id="SSF52335">
    <property type="entry name" value="Methylglyoxal synthase-like"/>
    <property type="match status" value="1"/>
</dbReference>
<dbReference type="Pfam" id="PF02142">
    <property type="entry name" value="MGS"/>
    <property type="match status" value="1"/>
</dbReference>
<evidence type="ECO:0000259" key="1">
    <source>
        <dbReference type="PROSITE" id="PS51855"/>
    </source>
</evidence>
<proteinExistence type="predicted"/>
<gene>
    <name evidence="2" type="ORF">A3B13_02360</name>
</gene>
<dbReference type="GO" id="GO:0004643">
    <property type="term" value="F:phosphoribosylaminoimidazolecarboxamide formyltransferase activity"/>
    <property type="evidence" value="ECO:0007669"/>
    <property type="project" value="InterPro"/>
</dbReference>
<dbReference type="SMART" id="SM00851">
    <property type="entry name" value="MGS"/>
    <property type="match status" value="1"/>
</dbReference>
<protein>
    <recommendedName>
        <fullName evidence="1">MGS-like domain-containing protein</fullName>
    </recommendedName>
</protein>
<dbReference type="STRING" id="1798649.A3B13_02360"/>
<dbReference type="InterPro" id="IPR011607">
    <property type="entry name" value="MGS-like_dom"/>
</dbReference>
<dbReference type="GO" id="GO:0005829">
    <property type="term" value="C:cytosol"/>
    <property type="evidence" value="ECO:0007669"/>
    <property type="project" value="TreeGrafter"/>
</dbReference>
<dbReference type="GO" id="GO:0006189">
    <property type="term" value="P:'de novo' IMP biosynthetic process"/>
    <property type="evidence" value="ECO:0007669"/>
    <property type="project" value="TreeGrafter"/>
</dbReference>
<feature type="domain" description="MGS-like" evidence="1">
    <location>
        <begin position="6"/>
        <end position="154"/>
    </location>
</feature>
<dbReference type="PROSITE" id="PS51855">
    <property type="entry name" value="MGS"/>
    <property type="match status" value="1"/>
</dbReference>
<name>A0A1G2CCK4_9BACT</name>
<dbReference type="GO" id="GO:0003937">
    <property type="term" value="F:IMP cyclohydrolase activity"/>
    <property type="evidence" value="ECO:0007669"/>
    <property type="project" value="InterPro"/>
</dbReference>
<dbReference type="AlphaFoldDB" id="A0A1G2CCK4"/>